<sequence length="59" mass="6514">MAFLIEIKENITIRPIQIRIAVKIINPPGRQNSIMQFNIGEGKLSVIVPLVAALLATFV</sequence>
<proteinExistence type="predicted"/>
<dbReference type="InterPro" id="IPR022099">
    <property type="entry name" value="DUF3638"/>
</dbReference>
<reference evidence="3" key="1">
    <citation type="journal article" date="2019" name="Mol. Biol. Evol.">
        <title>Blast fungal genomes show frequent chromosomal changes, gene gains and losses, and effector gene turnover.</title>
        <authorList>
            <person name="Gomez Luciano L.B."/>
            <person name="Jason Tsai I."/>
            <person name="Chuma I."/>
            <person name="Tosa Y."/>
            <person name="Chen Y.H."/>
            <person name="Li J.Y."/>
            <person name="Li M.Y."/>
            <person name="Jade Lu M.Y."/>
            <person name="Nakayashiki H."/>
            <person name="Li W.H."/>
        </authorList>
    </citation>
    <scope>NUCLEOTIDE SEQUENCE</scope>
    <source>
        <strain evidence="3">NI907</strain>
    </source>
</reference>
<dbReference type="Pfam" id="PF12340">
    <property type="entry name" value="DUF3638"/>
    <property type="match status" value="1"/>
</dbReference>
<reference evidence="3" key="3">
    <citation type="submission" date="2025-08" db="UniProtKB">
        <authorList>
            <consortium name="RefSeq"/>
        </authorList>
    </citation>
    <scope>IDENTIFICATION</scope>
    <source>
        <strain evidence="3">NI907</strain>
    </source>
</reference>
<name>A0A6P8AQG5_PYRGI</name>
<gene>
    <name evidence="3" type="ORF">PgNI_12028</name>
</gene>
<dbReference type="GeneID" id="41966890"/>
<dbReference type="RefSeq" id="XP_030977138.1">
    <property type="nucleotide sequence ID" value="XM_031131985.1"/>
</dbReference>
<evidence type="ECO:0000313" key="3">
    <source>
        <dbReference type="RefSeq" id="XP_030977138.1"/>
    </source>
</evidence>
<keyword evidence="2" id="KW-1185">Reference proteome</keyword>
<dbReference type="Proteomes" id="UP000515153">
    <property type="component" value="Unplaced"/>
</dbReference>
<dbReference type="AlphaFoldDB" id="A0A6P8AQG5"/>
<protein>
    <recommendedName>
        <fullName evidence="1">DUF3638 domain-containing protein</fullName>
    </recommendedName>
</protein>
<feature type="domain" description="DUF3638" evidence="1">
    <location>
        <begin position="3"/>
        <end position="56"/>
    </location>
</feature>
<reference evidence="3" key="2">
    <citation type="submission" date="2019-10" db="EMBL/GenBank/DDBJ databases">
        <authorList>
            <consortium name="NCBI Genome Project"/>
        </authorList>
    </citation>
    <scope>NUCLEOTIDE SEQUENCE</scope>
    <source>
        <strain evidence="3">NI907</strain>
    </source>
</reference>
<evidence type="ECO:0000259" key="1">
    <source>
        <dbReference type="Pfam" id="PF12340"/>
    </source>
</evidence>
<accession>A0A6P8AQG5</accession>
<dbReference type="KEGG" id="pgri:PgNI_12028"/>
<evidence type="ECO:0000313" key="2">
    <source>
        <dbReference type="Proteomes" id="UP000515153"/>
    </source>
</evidence>
<organism evidence="2 3">
    <name type="scientific">Pyricularia grisea</name>
    <name type="common">Crabgrass-specific blast fungus</name>
    <name type="synonym">Magnaporthe grisea</name>
    <dbReference type="NCBI Taxonomy" id="148305"/>
    <lineage>
        <taxon>Eukaryota</taxon>
        <taxon>Fungi</taxon>
        <taxon>Dikarya</taxon>
        <taxon>Ascomycota</taxon>
        <taxon>Pezizomycotina</taxon>
        <taxon>Sordariomycetes</taxon>
        <taxon>Sordariomycetidae</taxon>
        <taxon>Magnaporthales</taxon>
        <taxon>Pyriculariaceae</taxon>
        <taxon>Pyricularia</taxon>
    </lineage>
</organism>